<protein>
    <submittedName>
        <fullName evidence="2">Uncharacterized protein</fullName>
    </submittedName>
</protein>
<dbReference type="Proteomes" id="UP000249497">
    <property type="component" value="Unassembled WGS sequence"/>
</dbReference>
<feature type="region of interest" description="Disordered" evidence="1">
    <location>
        <begin position="1"/>
        <end position="31"/>
    </location>
</feature>
<evidence type="ECO:0000313" key="2">
    <source>
        <dbReference type="EMBL" id="RAH76459.1"/>
    </source>
</evidence>
<evidence type="ECO:0000256" key="1">
    <source>
        <dbReference type="SAM" id="MobiDB-lite"/>
    </source>
</evidence>
<keyword evidence="3" id="KW-1185">Reference proteome</keyword>
<name>A0A8T8WM27_ASPJA</name>
<feature type="compositionally biased region" description="Basic and acidic residues" evidence="1">
    <location>
        <begin position="19"/>
        <end position="31"/>
    </location>
</feature>
<evidence type="ECO:0000313" key="3">
    <source>
        <dbReference type="Proteomes" id="UP000249497"/>
    </source>
</evidence>
<dbReference type="RefSeq" id="XP_025522353.1">
    <property type="nucleotide sequence ID" value="XM_025667188.1"/>
</dbReference>
<sequence>MTIRPLENCQGSFYSPHRPRVDDGRSNGMNDRPDKIVKAINEVIDGCHPLKLNLKLWWCRARVGSLERNTCSCPSPSPSPRHSPNLWVMPVSQPWMPYGAIPVKESATRQPLELSSDSHSDTDVTIPPRFQRDDHALLTRLNLRLLTPVTVISPIVELR</sequence>
<organism evidence="2 3">
    <name type="scientific">Aspergillus japonicus CBS 114.51</name>
    <dbReference type="NCBI Taxonomy" id="1448312"/>
    <lineage>
        <taxon>Eukaryota</taxon>
        <taxon>Fungi</taxon>
        <taxon>Dikarya</taxon>
        <taxon>Ascomycota</taxon>
        <taxon>Pezizomycotina</taxon>
        <taxon>Eurotiomycetes</taxon>
        <taxon>Eurotiomycetidae</taxon>
        <taxon>Eurotiales</taxon>
        <taxon>Aspergillaceae</taxon>
        <taxon>Aspergillus</taxon>
        <taxon>Aspergillus subgen. Circumdati</taxon>
    </lineage>
</organism>
<reference evidence="2 3" key="1">
    <citation type="submission" date="2018-02" db="EMBL/GenBank/DDBJ databases">
        <title>The genomes of Aspergillus section Nigri reveals drivers in fungal speciation.</title>
        <authorList>
            <consortium name="DOE Joint Genome Institute"/>
            <person name="Vesth T.C."/>
            <person name="Nybo J."/>
            <person name="Theobald S."/>
            <person name="Brandl J."/>
            <person name="Frisvad J.C."/>
            <person name="Nielsen K.F."/>
            <person name="Lyhne E.K."/>
            <person name="Kogle M.E."/>
            <person name="Kuo A."/>
            <person name="Riley R."/>
            <person name="Clum A."/>
            <person name="Nolan M."/>
            <person name="Lipzen A."/>
            <person name="Salamov A."/>
            <person name="Henrissat B."/>
            <person name="Wiebenga A."/>
            <person name="De vries R.P."/>
            <person name="Grigoriev I.V."/>
            <person name="Mortensen U.H."/>
            <person name="Andersen M.R."/>
            <person name="Baker S.E."/>
        </authorList>
    </citation>
    <scope>NUCLEOTIDE SEQUENCE [LARGE SCALE GENOMIC DNA]</scope>
    <source>
        <strain evidence="2 3">CBS 114.51</strain>
    </source>
</reference>
<accession>A0A8T8WM27</accession>
<dbReference type="GeneID" id="37170880"/>
<gene>
    <name evidence="2" type="ORF">BO86DRAFT_251260</name>
</gene>
<dbReference type="AlphaFoldDB" id="A0A8T8WM27"/>
<feature type="region of interest" description="Disordered" evidence="1">
    <location>
        <begin position="107"/>
        <end position="128"/>
    </location>
</feature>
<proteinExistence type="predicted"/>
<dbReference type="EMBL" id="KZ824868">
    <property type="protein sequence ID" value="RAH76459.1"/>
    <property type="molecule type" value="Genomic_DNA"/>
</dbReference>